<protein>
    <submittedName>
        <fullName evidence="1">Uncharacterized protein</fullName>
    </submittedName>
</protein>
<dbReference type="Proteomes" id="UP000191154">
    <property type="component" value="Unassembled WGS sequence"/>
</dbReference>
<reference evidence="1 2" key="1">
    <citation type="submission" date="2016-05" db="EMBL/GenBank/DDBJ databases">
        <title>Microbial solvent formation.</title>
        <authorList>
            <person name="Poehlein A."/>
            <person name="Montoya Solano J.D."/>
            <person name="Flitsch S."/>
            <person name="Krabben P."/>
            <person name="Duerre P."/>
            <person name="Daniel R."/>
        </authorList>
    </citation>
    <scope>NUCLEOTIDE SEQUENCE [LARGE SCALE GENOMIC DNA]</scope>
    <source>
        <strain evidence="1 2">L1-8</strain>
    </source>
</reference>
<dbReference type="EMBL" id="LZYZ01000004">
    <property type="protein sequence ID" value="OOM11714.1"/>
    <property type="molecule type" value="Genomic_DNA"/>
</dbReference>
<organism evidence="1 2">
    <name type="scientific">Clostridium saccharobutylicum</name>
    <dbReference type="NCBI Taxonomy" id="169679"/>
    <lineage>
        <taxon>Bacteria</taxon>
        <taxon>Bacillati</taxon>
        <taxon>Bacillota</taxon>
        <taxon>Clostridia</taxon>
        <taxon>Eubacteriales</taxon>
        <taxon>Clostridiaceae</taxon>
        <taxon>Clostridium</taxon>
    </lineage>
</organism>
<evidence type="ECO:0000313" key="2">
    <source>
        <dbReference type="Proteomes" id="UP000191154"/>
    </source>
</evidence>
<evidence type="ECO:0000313" key="1">
    <source>
        <dbReference type="EMBL" id="OOM11714.1"/>
    </source>
</evidence>
<comment type="caution">
    <text evidence="1">The sequence shown here is derived from an EMBL/GenBank/DDBJ whole genome shotgun (WGS) entry which is preliminary data.</text>
</comment>
<sequence>MEEIFKKNKIMSEDYMEDLMNYIKMKILLKYQQNHLLN</sequence>
<gene>
    <name evidence="1" type="ORF">CLOSAC_21410</name>
</gene>
<name>A0A1S8N5G5_CLOSA</name>
<proteinExistence type="predicted"/>
<accession>A0A1S8N5G5</accession>
<dbReference type="AlphaFoldDB" id="A0A1S8N5G5"/>